<organism evidence="2 3">
    <name type="scientific">Candidatus Iainarchaeum sp</name>
    <dbReference type="NCBI Taxonomy" id="3101447"/>
    <lineage>
        <taxon>Archaea</taxon>
        <taxon>Candidatus Iainarchaeota</taxon>
        <taxon>Candidatus Iainarchaeia</taxon>
        <taxon>Candidatus Iainarchaeales</taxon>
        <taxon>Candidatus Iainarchaeaceae</taxon>
        <taxon>Candidatus Iainarchaeum</taxon>
    </lineage>
</organism>
<dbReference type="AlphaFoldDB" id="A0A7J4KTQ5"/>
<keyword evidence="1" id="KW-1277">Toxin-antitoxin system</keyword>
<evidence type="ECO:0000313" key="2">
    <source>
        <dbReference type="EMBL" id="HIH33064.1"/>
    </source>
</evidence>
<protein>
    <recommendedName>
        <fullName evidence="4">Antitoxin</fullName>
    </recommendedName>
</protein>
<evidence type="ECO:0000313" key="3">
    <source>
        <dbReference type="Proteomes" id="UP000527315"/>
    </source>
</evidence>
<evidence type="ECO:0008006" key="4">
    <source>
        <dbReference type="Google" id="ProtNLM"/>
    </source>
</evidence>
<evidence type="ECO:0000256" key="1">
    <source>
        <dbReference type="ARBA" id="ARBA00022649"/>
    </source>
</evidence>
<name>A0A7J4KTQ5_9ARCH</name>
<gene>
    <name evidence="2" type="ORF">HA227_02305</name>
</gene>
<dbReference type="InterPro" id="IPR003847">
    <property type="entry name" value="Put_antitoxin"/>
</dbReference>
<sequence>MAGCLRKKEKIIYMYIYKLIMARLIAVSDEAYDKLKRLKNDASFSKAILRLIEKPAKPSLLDVINSWDNKEREVLANDIESVYKKRKKWKMKRVDI</sequence>
<accession>A0A7J4KTQ5</accession>
<dbReference type="Proteomes" id="UP000527315">
    <property type="component" value="Unassembled WGS sequence"/>
</dbReference>
<comment type="caution">
    <text evidence="2">The sequence shown here is derived from an EMBL/GenBank/DDBJ whole genome shotgun (WGS) entry which is preliminary data.</text>
</comment>
<proteinExistence type="predicted"/>
<dbReference type="EMBL" id="DUFJ01000057">
    <property type="protein sequence ID" value="HIH33064.1"/>
    <property type="molecule type" value="Genomic_DNA"/>
</dbReference>
<reference evidence="3" key="1">
    <citation type="journal article" date="2020" name="bioRxiv">
        <title>A rank-normalized archaeal taxonomy based on genome phylogeny resolves widespread incomplete and uneven classifications.</title>
        <authorList>
            <person name="Rinke C."/>
            <person name="Chuvochina M."/>
            <person name="Mussig A.J."/>
            <person name="Chaumeil P.-A."/>
            <person name="Waite D.W."/>
            <person name="Whitman W.B."/>
            <person name="Parks D.H."/>
            <person name="Hugenholtz P."/>
        </authorList>
    </citation>
    <scope>NUCLEOTIDE SEQUENCE [LARGE SCALE GENOMIC DNA]</scope>
</reference>
<dbReference type="Pfam" id="PF02697">
    <property type="entry name" value="VAPB_antitox"/>
    <property type="match status" value="1"/>
</dbReference>